<comment type="subcellular location">
    <subcellularLocation>
        <location evidence="1">Membrane</location>
        <topology evidence="1">Multi-pass membrane protein</topology>
    </subcellularLocation>
</comment>
<dbReference type="Pfam" id="PF07885">
    <property type="entry name" value="Ion_trans_2"/>
    <property type="match status" value="2"/>
</dbReference>
<evidence type="ECO:0000256" key="4">
    <source>
        <dbReference type="ARBA" id="ARBA00022538"/>
    </source>
</evidence>
<keyword evidence="8 13" id="KW-1133">Transmembrane helix</keyword>
<dbReference type="OrthoDB" id="297496at2759"/>
<organism evidence="15 16">
    <name type="scientific">Pocillopora damicornis</name>
    <name type="common">Cauliflower coral</name>
    <name type="synonym">Millepora damicornis</name>
    <dbReference type="NCBI Taxonomy" id="46731"/>
    <lineage>
        <taxon>Eukaryota</taxon>
        <taxon>Metazoa</taxon>
        <taxon>Cnidaria</taxon>
        <taxon>Anthozoa</taxon>
        <taxon>Hexacorallia</taxon>
        <taxon>Scleractinia</taxon>
        <taxon>Astrocoeniina</taxon>
        <taxon>Pocilloporidae</taxon>
        <taxon>Pocillopora</taxon>
    </lineage>
</organism>
<gene>
    <name evidence="15" type="ORF">pdam_00003204</name>
</gene>
<feature type="domain" description="Potassium channel" evidence="14">
    <location>
        <begin position="85"/>
        <end position="142"/>
    </location>
</feature>
<dbReference type="PANTHER" id="PTHR11003:SF345">
    <property type="entry name" value="TWIK FAMILY OF POTASSIUM CHANNELS PROTEIN 18"/>
    <property type="match status" value="1"/>
</dbReference>
<dbReference type="GO" id="GO:0005886">
    <property type="term" value="C:plasma membrane"/>
    <property type="evidence" value="ECO:0007669"/>
    <property type="project" value="TreeGrafter"/>
</dbReference>
<evidence type="ECO:0000256" key="6">
    <source>
        <dbReference type="ARBA" id="ARBA00022826"/>
    </source>
</evidence>
<comment type="similarity">
    <text evidence="2 12">Belongs to the two pore domain potassium channel (TC 1.A.1.8) family.</text>
</comment>
<protein>
    <recommendedName>
        <fullName evidence="14">Potassium channel domain-containing protein</fullName>
    </recommendedName>
</protein>
<dbReference type="Gene3D" id="1.10.287.70">
    <property type="match status" value="1"/>
</dbReference>
<keyword evidence="4" id="KW-0633">Potassium transport</keyword>
<sequence length="329" mass="36775">MKAGTRDILIRFTLVALFLLIGAAVFQVLESTTDPRELELAEDADKATLEKMRTNLSVNMSKEEFDDLVNKLHKFQEDHHQRASSYEWTFYASLYFSSSVITTIGYGHMAPATFGGRLFCVFYALFGIPLCMLALKSIGERINELIENGFILISSKYQLQQDKGIKIKVLLSTAALVLVLLMLGGLLYLSEGWSYFDGVYYCFIALSTIGFGDMVPRKGQEPSSGIQTLELVVRGFYIVFGLALVSSLLSAVVAAAEVLNRWNGFKRTKGLCCHRRTGANITEELGPVSDGLYTVSRNLDNIVFPSVIPFRRFASHQSTPLINDPRWLY</sequence>
<keyword evidence="16" id="KW-1185">Reference proteome</keyword>
<keyword evidence="6" id="KW-0631">Potassium channel</keyword>
<proteinExistence type="inferred from homology"/>
<evidence type="ECO:0000256" key="1">
    <source>
        <dbReference type="ARBA" id="ARBA00004141"/>
    </source>
</evidence>
<dbReference type="OMA" id="RASSYEW"/>
<evidence type="ECO:0000256" key="12">
    <source>
        <dbReference type="RuleBase" id="RU003857"/>
    </source>
</evidence>
<keyword evidence="10 13" id="KW-0472">Membrane</keyword>
<evidence type="ECO:0000313" key="16">
    <source>
        <dbReference type="Proteomes" id="UP000275408"/>
    </source>
</evidence>
<feature type="transmembrane region" description="Helical" evidence="13">
    <location>
        <begin position="118"/>
        <end position="135"/>
    </location>
</feature>
<keyword evidence="5 12" id="KW-0812">Transmembrane</keyword>
<evidence type="ECO:0000256" key="7">
    <source>
        <dbReference type="ARBA" id="ARBA00022958"/>
    </source>
</evidence>
<accession>A0A3M6UBD1</accession>
<dbReference type="InterPro" id="IPR013099">
    <property type="entry name" value="K_chnl_dom"/>
</dbReference>
<dbReference type="PRINTS" id="PR01333">
    <property type="entry name" value="2POREKCHANEL"/>
</dbReference>
<dbReference type="InterPro" id="IPR003280">
    <property type="entry name" value="2pore_dom_K_chnl"/>
</dbReference>
<name>A0A3M6UBD1_POCDA</name>
<dbReference type="EMBL" id="RCHS01001895">
    <property type="protein sequence ID" value="RMX50778.1"/>
    <property type="molecule type" value="Genomic_DNA"/>
</dbReference>
<keyword evidence="9 12" id="KW-0406">Ion transport</keyword>
<evidence type="ECO:0000313" key="15">
    <source>
        <dbReference type="EMBL" id="RMX50778.1"/>
    </source>
</evidence>
<evidence type="ECO:0000256" key="2">
    <source>
        <dbReference type="ARBA" id="ARBA00006666"/>
    </source>
</evidence>
<evidence type="ECO:0000256" key="9">
    <source>
        <dbReference type="ARBA" id="ARBA00023065"/>
    </source>
</evidence>
<dbReference type="AlphaFoldDB" id="A0A3M6UBD1"/>
<keyword evidence="11 12" id="KW-0407">Ion channel</keyword>
<evidence type="ECO:0000256" key="11">
    <source>
        <dbReference type="ARBA" id="ARBA00023303"/>
    </source>
</evidence>
<dbReference type="PRINTS" id="PR01095">
    <property type="entry name" value="TASKCHANNEL"/>
</dbReference>
<feature type="transmembrane region" description="Helical" evidence="13">
    <location>
        <begin position="169"/>
        <end position="189"/>
    </location>
</feature>
<dbReference type="SUPFAM" id="SSF81324">
    <property type="entry name" value="Voltage-gated potassium channels"/>
    <property type="match status" value="2"/>
</dbReference>
<evidence type="ECO:0000256" key="10">
    <source>
        <dbReference type="ARBA" id="ARBA00023136"/>
    </source>
</evidence>
<evidence type="ECO:0000259" key="14">
    <source>
        <dbReference type="Pfam" id="PF07885"/>
    </source>
</evidence>
<dbReference type="PANTHER" id="PTHR11003">
    <property type="entry name" value="POTASSIUM CHANNEL, SUBFAMILY K"/>
    <property type="match status" value="1"/>
</dbReference>
<dbReference type="GO" id="GO:0030322">
    <property type="term" value="P:stabilization of membrane potential"/>
    <property type="evidence" value="ECO:0007669"/>
    <property type="project" value="TreeGrafter"/>
</dbReference>
<dbReference type="GO" id="GO:0022841">
    <property type="term" value="F:potassium ion leak channel activity"/>
    <property type="evidence" value="ECO:0007669"/>
    <property type="project" value="TreeGrafter"/>
</dbReference>
<dbReference type="Proteomes" id="UP000275408">
    <property type="component" value="Unassembled WGS sequence"/>
</dbReference>
<evidence type="ECO:0000256" key="3">
    <source>
        <dbReference type="ARBA" id="ARBA00022448"/>
    </source>
</evidence>
<keyword evidence="7" id="KW-0630">Potassium</keyword>
<reference evidence="15 16" key="1">
    <citation type="journal article" date="2018" name="Sci. Rep.">
        <title>Comparative analysis of the Pocillopora damicornis genome highlights role of immune system in coral evolution.</title>
        <authorList>
            <person name="Cunning R."/>
            <person name="Bay R.A."/>
            <person name="Gillette P."/>
            <person name="Baker A.C."/>
            <person name="Traylor-Knowles N."/>
        </authorList>
    </citation>
    <scope>NUCLEOTIDE SEQUENCE [LARGE SCALE GENOMIC DNA]</scope>
    <source>
        <strain evidence="15">RSMAS</strain>
        <tissue evidence="15">Whole animal</tissue>
    </source>
</reference>
<keyword evidence="3 12" id="KW-0813">Transport</keyword>
<feature type="domain" description="Potassium channel" evidence="14">
    <location>
        <begin position="177"/>
        <end position="254"/>
    </location>
</feature>
<evidence type="ECO:0000256" key="13">
    <source>
        <dbReference type="SAM" id="Phobius"/>
    </source>
</evidence>
<dbReference type="InterPro" id="IPR003092">
    <property type="entry name" value="2pore_dom_K_chnl_TASK"/>
</dbReference>
<dbReference type="GO" id="GO:0015271">
    <property type="term" value="F:outward rectifier potassium channel activity"/>
    <property type="evidence" value="ECO:0007669"/>
    <property type="project" value="TreeGrafter"/>
</dbReference>
<evidence type="ECO:0000256" key="8">
    <source>
        <dbReference type="ARBA" id="ARBA00022989"/>
    </source>
</evidence>
<dbReference type="STRING" id="46731.A0A3M6UBD1"/>
<feature type="transmembrane region" description="Helical" evidence="13">
    <location>
        <begin position="235"/>
        <end position="259"/>
    </location>
</feature>
<feature type="transmembrane region" description="Helical" evidence="13">
    <location>
        <begin position="12"/>
        <end position="29"/>
    </location>
</feature>
<evidence type="ECO:0000256" key="5">
    <source>
        <dbReference type="ARBA" id="ARBA00022692"/>
    </source>
</evidence>
<comment type="caution">
    <text evidence="15">The sequence shown here is derived from an EMBL/GenBank/DDBJ whole genome shotgun (WGS) entry which is preliminary data.</text>
</comment>